<dbReference type="GeneID" id="72777094"/>
<dbReference type="InterPro" id="IPR002831">
    <property type="entry name" value="Tscrpt_reg_TrmB_N"/>
</dbReference>
<keyword evidence="3" id="KW-1185">Reference proteome</keyword>
<feature type="domain" description="Transcription regulator TrmB N-terminal" evidence="1">
    <location>
        <begin position="12"/>
        <end position="83"/>
    </location>
</feature>
<dbReference type="InterPro" id="IPR051797">
    <property type="entry name" value="TrmB-like"/>
</dbReference>
<dbReference type="RefSeq" id="WP_055281232.1">
    <property type="nucleotide sequence ID" value="NZ_CP080572.1"/>
</dbReference>
<dbReference type="Gene3D" id="1.10.10.10">
    <property type="entry name" value="Winged helix-like DNA-binding domain superfamily/Winged helix DNA-binding domain"/>
    <property type="match status" value="1"/>
</dbReference>
<protein>
    <submittedName>
        <fullName evidence="2">Transcriptional regulator</fullName>
    </submittedName>
</protein>
<dbReference type="InterPro" id="IPR036390">
    <property type="entry name" value="WH_DNA-bd_sf"/>
</dbReference>
<proteinExistence type="predicted"/>
<dbReference type="PANTHER" id="PTHR34293">
    <property type="entry name" value="HTH-TYPE TRANSCRIPTIONAL REGULATOR TRMBL2"/>
    <property type="match status" value="1"/>
</dbReference>
<dbReference type="EMBL" id="CP080572">
    <property type="protein sequence ID" value="USH00840.1"/>
    <property type="molecule type" value="Genomic_DNA"/>
</dbReference>
<accession>A0A9E7MBD5</accession>
<sequence>MGEIYDKLEGLLRSLGFKKNELRIYRLLLEKNSSMRVTEIKEELGISERSVREHVLNLYRRGVLKRELIERGWLGYAYSAVSPSELLAKLRENVVKKINEIEKELKRDNVE</sequence>
<evidence type="ECO:0000313" key="2">
    <source>
        <dbReference type="EMBL" id="USH00840.1"/>
    </source>
</evidence>
<dbReference type="AlphaFoldDB" id="A0A9E7MBD5"/>
<dbReference type="PANTHER" id="PTHR34293:SF1">
    <property type="entry name" value="HTH-TYPE TRANSCRIPTIONAL REGULATOR TRMBL2"/>
    <property type="match status" value="1"/>
</dbReference>
<name>A0A9E7MBD5_9EURY</name>
<organism evidence="2 3">
    <name type="scientific">Thermococcus argininiproducens</name>
    <dbReference type="NCBI Taxonomy" id="2866384"/>
    <lineage>
        <taxon>Archaea</taxon>
        <taxon>Methanobacteriati</taxon>
        <taxon>Methanobacteriota</taxon>
        <taxon>Thermococci</taxon>
        <taxon>Thermococcales</taxon>
        <taxon>Thermococcaceae</taxon>
        <taxon>Thermococcus</taxon>
    </lineage>
</organism>
<gene>
    <name evidence="2" type="ORF">K1720_02085</name>
</gene>
<evidence type="ECO:0000313" key="3">
    <source>
        <dbReference type="Proteomes" id="UP001056425"/>
    </source>
</evidence>
<dbReference type="Pfam" id="PF01978">
    <property type="entry name" value="TrmB"/>
    <property type="match status" value="1"/>
</dbReference>
<dbReference type="InterPro" id="IPR036388">
    <property type="entry name" value="WH-like_DNA-bd_sf"/>
</dbReference>
<reference evidence="2 3" key="1">
    <citation type="submission" date="2021-08" db="EMBL/GenBank/DDBJ databases">
        <title>Thermococcus onnuriiensis IOH2.</title>
        <authorList>
            <person name="Park Y.-J."/>
        </authorList>
    </citation>
    <scope>NUCLEOTIDE SEQUENCE [LARGE SCALE GENOMIC DNA]</scope>
    <source>
        <strain evidence="2 3">IOH2</strain>
    </source>
</reference>
<evidence type="ECO:0000259" key="1">
    <source>
        <dbReference type="Pfam" id="PF01978"/>
    </source>
</evidence>
<dbReference type="KEGG" id="thei:K1720_02085"/>
<dbReference type="Proteomes" id="UP001056425">
    <property type="component" value="Chromosome"/>
</dbReference>
<dbReference type="SUPFAM" id="SSF46785">
    <property type="entry name" value="Winged helix' DNA-binding domain"/>
    <property type="match status" value="1"/>
</dbReference>